<dbReference type="OrthoDB" id="296522at2759"/>
<dbReference type="Pfam" id="PF00520">
    <property type="entry name" value="Ion_trans"/>
    <property type="match status" value="1"/>
</dbReference>
<keyword evidence="2" id="KW-0813">Transport</keyword>
<feature type="transmembrane region" description="Helical" evidence="13">
    <location>
        <begin position="431"/>
        <end position="453"/>
    </location>
</feature>
<feature type="non-terminal residue" evidence="15">
    <location>
        <position position="710"/>
    </location>
</feature>
<accession>A0A3M7T9D6</accession>
<organism evidence="15 16">
    <name type="scientific">Brachionus plicatilis</name>
    <name type="common">Marine rotifer</name>
    <name type="synonym">Brachionus muelleri</name>
    <dbReference type="NCBI Taxonomy" id="10195"/>
    <lineage>
        <taxon>Eukaryota</taxon>
        <taxon>Metazoa</taxon>
        <taxon>Spiralia</taxon>
        <taxon>Gnathifera</taxon>
        <taxon>Rotifera</taxon>
        <taxon>Eurotatoria</taxon>
        <taxon>Monogononta</taxon>
        <taxon>Pseudotrocha</taxon>
        <taxon>Ploima</taxon>
        <taxon>Brachionidae</taxon>
        <taxon>Brachionus</taxon>
    </lineage>
</organism>
<dbReference type="FunFam" id="3.30.710.10:FF:000010">
    <property type="entry name" value="Potassium voltage-gated channel subfamily B member"/>
    <property type="match status" value="1"/>
</dbReference>
<feature type="compositionally biased region" description="Polar residues" evidence="12">
    <location>
        <begin position="1"/>
        <end position="20"/>
    </location>
</feature>
<dbReference type="PRINTS" id="PR01494">
    <property type="entry name" value="KV9CHANNEL"/>
</dbReference>
<dbReference type="PANTHER" id="PTHR11537">
    <property type="entry name" value="VOLTAGE-GATED POTASSIUM CHANNEL"/>
    <property type="match status" value="1"/>
</dbReference>
<dbReference type="GO" id="GO:0051260">
    <property type="term" value="P:protein homooligomerization"/>
    <property type="evidence" value="ECO:0007669"/>
    <property type="project" value="InterPro"/>
</dbReference>
<feature type="transmembrane region" description="Helical" evidence="13">
    <location>
        <begin position="330"/>
        <end position="349"/>
    </location>
</feature>
<evidence type="ECO:0000256" key="11">
    <source>
        <dbReference type="ARBA" id="ARBA00023303"/>
    </source>
</evidence>
<comment type="caution">
    <text evidence="15">The sequence shown here is derived from an EMBL/GenBank/DDBJ whole genome shotgun (WGS) entry which is preliminary data.</text>
</comment>
<keyword evidence="8 13" id="KW-1133">Transmembrane helix</keyword>
<keyword evidence="10 13" id="KW-0472">Membrane</keyword>
<dbReference type="InterPro" id="IPR003968">
    <property type="entry name" value="K_chnl_volt-dep_Kv"/>
</dbReference>
<evidence type="ECO:0000256" key="2">
    <source>
        <dbReference type="ARBA" id="ARBA00022448"/>
    </source>
</evidence>
<evidence type="ECO:0000256" key="4">
    <source>
        <dbReference type="ARBA" id="ARBA00022692"/>
    </source>
</evidence>
<dbReference type="InterPro" id="IPR003971">
    <property type="entry name" value="K_chnl_volt-dep_Kv5/Kv9"/>
</dbReference>
<proteinExistence type="predicted"/>
<dbReference type="InterPro" id="IPR000210">
    <property type="entry name" value="BTB/POZ_dom"/>
</dbReference>
<dbReference type="EMBL" id="REGN01000082">
    <property type="protein sequence ID" value="RNA44599.1"/>
    <property type="molecule type" value="Genomic_DNA"/>
</dbReference>
<keyword evidence="11" id="KW-0407">Ion channel</keyword>
<dbReference type="InterPro" id="IPR011333">
    <property type="entry name" value="SKP1/BTB/POZ_sf"/>
</dbReference>
<comment type="subcellular location">
    <subcellularLocation>
        <location evidence="1">Membrane</location>
        <topology evidence="1">Multi-pass membrane protein</topology>
    </subcellularLocation>
</comment>
<dbReference type="SUPFAM" id="SSF54695">
    <property type="entry name" value="POZ domain"/>
    <property type="match status" value="1"/>
</dbReference>
<dbReference type="FunFam" id="1.10.287.70:FF:000034">
    <property type="entry name" value="Potassium voltage-gated channel subfamily B member"/>
    <property type="match status" value="1"/>
</dbReference>
<dbReference type="InterPro" id="IPR028325">
    <property type="entry name" value="VG_K_chnl"/>
</dbReference>
<keyword evidence="7" id="KW-0630">Potassium</keyword>
<feature type="transmembrane region" description="Helical" evidence="13">
    <location>
        <begin position="398"/>
        <end position="419"/>
    </location>
</feature>
<feature type="domain" description="BTB" evidence="14">
    <location>
        <begin position="63"/>
        <end position="172"/>
    </location>
</feature>
<protein>
    <submittedName>
        <fullName evidence="15">Potassium voltage-gated channel subfamily B member 2</fullName>
    </submittedName>
</protein>
<dbReference type="SMART" id="SM00225">
    <property type="entry name" value="BTB"/>
    <property type="match status" value="1"/>
</dbReference>
<dbReference type="PRINTS" id="PR01491">
    <property type="entry name" value="KVCHANNEL"/>
</dbReference>
<dbReference type="InterPro" id="IPR005821">
    <property type="entry name" value="Ion_trans_dom"/>
</dbReference>
<evidence type="ECO:0000256" key="3">
    <source>
        <dbReference type="ARBA" id="ARBA00022538"/>
    </source>
</evidence>
<evidence type="ECO:0000256" key="7">
    <source>
        <dbReference type="ARBA" id="ARBA00022958"/>
    </source>
</evidence>
<reference evidence="15 16" key="1">
    <citation type="journal article" date="2018" name="Sci. Rep.">
        <title>Genomic signatures of local adaptation to the degree of environmental predictability in rotifers.</title>
        <authorList>
            <person name="Franch-Gras L."/>
            <person name="Hahn C."/>
            <person name="Garcia-Roger E.M."/>
            <person name="Carmona M.J."/>
            <person name="Serra M."/>
            <person name="Gomez A."/>
        </authorList>
    </citation>
    <scope>NUCLEOTIDE SEQUENCE [LARGE SCALE GENOMIC DNA]</scope>
    <source>
        <strain evidence="15">HYR1</strain>
    </source>
</reference>
<dbReference type="Proteomes" id="UP000276133">
    <property type="component" value="Unassembled WGS sequence"/>
</dbReference>
<dbReference type="SUPFAM" id="SSF81324">
    <property type="entry name" value="Voltage-gated potassium channels"/>
    <property type="match status" value="1"/>
</dbReference>
<dbReference type="STRING" id="10195.A0A3M7T9D6"/>
<name>A0A3M7T9D6_BRAPC</name>
<dbReference type="Pfam" id="PF02214">
    <property type="entry name" value="BTB_2"/>
    <property type="match status" value="1"/>
</dbReference>
<dbReference type="GO" id="GO:0008076">
    <property type="term" value="C:voltage-gated potassium channel complex"/>
    <property type="evidence" value="ECO:0007669"/>
    <property type="project" value="InterPro"/>
</dbReference>
<evidence type="ECO:0000313" key="15">
    <source>
        <dbReference type="EMBL" id="RNA44599.1"/>
    </source>
</evidence>
<dbReference type="GO" id="GO:0005251">
    <property type="term" value="F:delayed rectifier potassium channel activity"/>
    <property type="evidence" value="ECO:0007669"/>
    <property type="project" value="TreeGrafter"/>
</dbReference>
<feature type="transmembrane region" description="Helical" evidence="13">
    <location>
        <begin position="300"/>
        <end position="318"/>
    </location>
</feature>
<dbReference type="Gene3D" id="1.10.287.70">
    <property type="match status" value="1"/>
</dbReference>
<feature type="region of interest" description="Disordered" evidence="12">
    <location>
        <begin position="1"/>
        <end position="29"/>
    </location>
</feature>
<keyword evidence="9" id="KW-0406">Ion transport</keyword>
<sequence length="710" mass="81333">MITLGHQTSSPTKRSANFQLSDEPHGYEPSKASYLVDYYTESGDDEYHQNEQAQTAHFGINQKRVVINVGGVRHEMLWKSLERLPKTRLGKLRFAKDFEEIQELCDDYDPNGNEFFFDRSSRTFASVVNFYRTGKLHLVEDICVLSFHDDLDYWGIHEFYLEPCCQHKYYQRKELVMEEMRKEEELLRERIIEENFGCCCPLVRKKVWDLMEKPQTSKAARIIAILSIFFIVVSSVALTLNTIPELQTKVPVSTHVPKVTFVNSTHNVTEIVPNPSLHHGNVLTINNVNYTLTDNPHLESVEAVCMIWFTLELVLRFWSAPNKIKFLKSPLNFIDFVAILPYYVSLFVLNQQYENFNNARRLIQVFRVLRILRVLKLARHSTGLQSLGYTLKQSYKELGLLMTFMAIGILLFSSLAYFAEKEEYQTKFTSIPAAFWWASITMTTVGYGDIYPITLPGKIVGSICCICGVLVIALPIPIIVNNFADFYKEQTRKEKALKRKEELIKARLSGSLVSVSNHIAKTKTLPNISIRSGLPNNPATRNSARFNKSKLVFKESNLEKLETPPPSPNANMSPISSDHSFSVKKNPNTNVPSIRFSDHYTCEVKETPRVITFENDAKSAKTADDFSKSLPYFEQINLDDRSGLVNNREEIRMVKDKLKEIKNEQKKQNGLNVTNLSTMAVVLKRSHEVINKILPRSSSEYNASTQNSKQ</sequence>
<evidence type="ECO:0000256" key="10">
    <source>
        <dbReference type="ARBA" id="ARBA00023136"/>
    </source>
</evidence>
<feature type="transmembrane region" description="Helical" evidence="13">
    <location>
        <begin position="459"/>
        <end position="484"/>
    </location>
</feature>
<dbReference type="PRINTS" id="PR00169">
    <property type="entry name" value="KCHANNEL"/>
</dbReference>
<feature type="transmembrane region" description="Helical" evidence="13">
    <location>
        <begin position="219"/>
        <end position="240"/>
    </location>
</feature>
<evidence type="ECO:0000313" key="16">
    <source>
        <dbReference type="Proteomes" id="UP000276133"/>
    </source>
</evidence>
<evidence type="ECO:0000256" key="1">
    <source>
        <dbReference type="ARBA" id="ARBA00004141"/>
    </source>
</evidence>
<evidence type="ECO:0000259" key="14">
    <source>
        <dbReference type="SMART" id="SM00225"/>
    </source>
</evidence>
<evidence type="ECO:0000256" key="9">
    <source>
        <dbReference type="ARBA" id="ARBA00023065"/>
    </source>
</evidence>
<evidence type="ECO:0000256" key="8">
    <source>
        <dbReference type="ARBA" id="ARBA00022989"/>
    </source>
</evidence>
<dbReference type="InterPro" id="IPR003131">
    <property type="entry name" value="T1-type_BTB"/>
</dbReference>
<keyword evidence="5" id="KW-0631">Potassium channel</keyword>
<dbReference type="InterPro" id="IPR027359">
    <property type="entry name" value="Volt_channel_dom_sf"/>
</dbReference>
<dbReference type="Gene3D" id="1.20.120.350">
    <property type="entry name" value="Voltage-gated potassium channels. Chain C"/>
    <property type="match status" value="1"/>
</dbReference>
<gene>
    <name evidence="15" type="ORF">BpHYR1_035192</name>
</gene>
<keyword evidence="4 13" id="KW-0812">Transmembrane</keyword>
<dbReference type="GO" id="GO:0001508">
    <property type="term" value="P:action potential"/>
    <property type="evidence" value="ECO:0007669"/>
    <property type="project" value="TreeGrafter"/>
</dbReference>
<dbReference type="Gene3D" id="3.30.710.10">
    <property type="entry name" value="Potassium Channel Kv1.1, Chain A"/>
    <property type="match status" value="1"/>
</dbReference>
<keyword evidence="6" id="KW-0851">Voltage-gated channel</keyword>
<evidence type="ECO:0000256" key="5">
    <source>
        <dbReference type="ARBA" id="ARBA00022826"/>
    </source>
</evidence>
<keyword evidence="16" id="KW-1185">Reference proteome</keyword>
<evidence type="ECO:0000256" key="13">
    <source>
        <dbReference type="SAM" id="Phobius"/>
    </source>
</evidence>
<dbReference type="PANTHER" id="PTHR11537:SF254">
    <property type="entry name" value="POTASSIUM VOLTAGE-GATED CHANNEL PROTEIN SHAB"/>
    <property type="match status" value="1"/>
</dbReference>
<dbReference type="AlphaFoldDB" id="A0A3M7T9D6"/>
<evidence type="ECO:0000256" key="6">
    <source>
        <dbReference type="ARBA" id="ARBA00022882"/>
    </source>
</evidence>
<evidence type="ECO:0000256" key="12">
    <source>
        <dbReference type="SAM" id="MobiDB-lite"/>
    </source>
</evidence>
<keyword evidence="3" id="KW-0633">Potassium transport</keyword>